<dbReference type="RefSeq" id="WP_148623270.1">
    <property type="nucleotide sequence ID" value="NZ_SDGZ01000023.1"/>
</dbReference>
<dbReference type="OrthoDB" id="2145319at2"/>
<feature type="transmembrane region" description="Helical" evidence="1">
    <location>
        <begin position="33"/>
        <end position="53"/>
    </location>
</feature>
<feature type="transmembrane region" description="Helical" evidence="1">
    <location>
        <begin position="151"/>
        <end position="169"/>
    </location>
</feature>
<comment type="caution">
    <text evidence="2">The sequence shown here is derived from an EMBL/GenBank/DDBJ whole genome shotgun (WGS) entry which is preliminary data.</text>
</comment>
<accession>A0A6C2C341</accession>
<proteinExistence type="predicted"/>
<feature type="transmembrane region" description="Helical" evidence="1">
    <location>
        <begin position="403"/>
        <end position="421"/>
    </location>
</feature>
<evidence type="ECO:0000256" key="1">
    <source>
        <dbReference type="SAM" id="Phobius"/>
    </source>
</evidence>
<feature type="transmembrane region" description="Helical" evidence="1">
    <location>
        <begin position="7"/>
        <end position="27"/>
    </location>
</feature>
<feature type="transmembrane region" description="Helical" evidence="1">
    <location>
        <begin position="60"/>
        <end position="80"/>
    </location>
</feature>
<feature type="transmembrane region" description="Helical" evidence="1">
    <location>
        <begin position="122"/>
        <end position="145"/>
    </location>
</feature>
<feature type="transmembrane region" description="Helical" evidence="1">
    <location>
        <begin position="367"/>
        <end position="391"/>
    </location>
</feature>
<keyword evidence="1" id="KW-0472">Membrane</keyword>
<dbReference type="AlphaFoldDB" id="A0A6C2C341"/>
<gene>
    <name evidence="2" type="ORF">ESZ50_09160</name>
</gene>
<dbReference type="Proteomes" id="UP000371977">
    <property type="component" value="Unassembled WGS sequence"/>
</dbReference>
<name>A0A6C2C341_9LACO</name>
<feature type="transmembrane region" description="Helical" evidence="1">
    <location>
        <begin position="190"/>
        <end position="208"/>
    </location>
</feature>
<evidence type="ECO:0000313" key="2">
    <source>
        <dbReference type="EMBL" id="TYC48139.1"/>
    </source>
</evidence>
<feature type="transmembrane region" description="Helical" evidence="1">
    <location>
        <begin position="277"/>
        <end position="294"/>
    </location>
</feature>
<evidence type="ECO:0008006" key="4">
    <source>
        <dbReference type="Google" id="ProtNLM"/>
    </source>
</evidence>
<feature type="transmembrane region" description="Helical" evidence="1">
    <location>
        <begin position="86"/>
        <end position="110"/>
    </location>
</feature>
<organism evidence="2 3">
    <name type="scientific">Weissella muntiaci</name>
    <dbReference type="NCBI Taxonomy" id="2508881"/>
    <lineage>
        <taxon>Bacteria</taxon>
        <taxon>Bacillati</taxon>
        <taxon>Bacillota</taxon>
        <taxon>Bacilli</taxon>
        <taxon>Lactobacillales</taxon>
        <taxon>Lactobacillaceae</taxon>
        <taxon>Weissella</taxon>
    </lineage>
</organism>
<keyword evidence="3" id="KW-1185">Reference proteome</keyword>
<sequence>MTTSFSFLNFLANICIILPYFIILDAYNYSHNPLLLATLIVIYASRSMSIIVLNTTFTRLNNILVGTITGLIGALMLVFLQLNAPVAIIAGVLLGYHSSTLWPLFLAGETDLEGRYTVNKRYMWLIFLILAVTLMAALTIFVPKYSYQLNFAIYIVVCLIALPAAIKMTQAVLIQEQHAPQVKLPTRSHWLLILIFIVFTSRLVLFFLSKSNSTNYLPDFIFTILLILLSLQLIMINRKYDNHRIFNLTVLRGILMTYILFFAPFYTFAWFGTRASLFTYALYLLGFELGATLVKKFSIKPTYLLYAGLLLIAIPFNITYPFGILALTLYLGNLNIFLNQHHIQGDTFSMGGGIIRKYHLSSFGSQISYASIFLVLIIFAAFNQINLYAFFSNKYSTLTLHVYLINLTLITIMLAIVIIGTKRIKKFNK</sequence>
<reference evidence="2 3" key="1">
    <citation type="submission" date="2019-01" db="EMBL/GenBank/DDBJ databases">
        <title>Weissella sp. nov., a novel lactic acid bacterium isolated from animal feces.</title>
        <authorList>
            <person name="Wang L.-T."/>
        </authorList>
    </citation>
    <scope>NUCLEOTIDE SEQUENCE [LARGE SCALE GENOMIC DNA]</scope>
    <source>
        <strain evidence="2 3">8H-2</strain>
    </source>
</reference>
<keyword evidence="1" id="KW-0812">Transmembrane</keyword>
<evidence type="ECO:0000313" key="3">
    <source>
        <dbReference type="Proteomes" id="UP000371977"/>
    </source>
</evidence>
<feature type="transmembrane region" description="Helical" evidence="1">
    <location>
        <begin position="249"/>
        <end position="271"/>
    </location>
</feature>
<keyword evidence="1" id="KW-1133">Transmembrane helix</keyword>
<feature type="transmembrane region" description="Helical" evidence="1">
    <location>
        <begin position="220"/>
        <end position="237"/>
    </location>
</feature>
<dbReference type="EMBL" id="SDGZ01000023">
    <property type="protein sequence ID" value="TYC48139.1"/>
    <property type="molecule type" value="Genomic_DNA"/>
</dbReference>
<feature type="transmembrane region" description="Helical" evidence="1">
    <location>
        <begin position="303"/>
        <end position="331"/>
    </location>
</feature>
<protein>
    <recommendedName>
        <fullName evidence="4">MFS transporter</fullName>
    </recommendedName>
</protein>